<keyword evidence="1" id="KW-0175">Coiled coil</keyword>
<feature type="coiled-coil region" evidence="1">
    <location>
        <begin position="417"/>
        <end position="451"/>
    </location>
</feature>
<protein>
    <submittedName>
        <fullName evidence="2">Uncharacterized protein</fullName>
    </submittedName>
</protein>
<organism evidence="2 3">
    <name type="scientific">Lasiosphaeris hirsuta</name>
    <dbReference type="NCBI Taxonomy" id="260670"/>
    <lineage>
        <taxon>Eukaryota</taxon>
        <taxon>Fungi</taxon>
        <taxon>Dikarya</taxon>
        <taxon>Ascomycota</taxon>
        <taxon>Pezizomycotina</taxon>
        <taxon>Sordariomycetes</taxon>
        <taxon>Sordariomycetidae</taxon>
        <taxon>Sordariales</taxon>
        <taxon>Lasiosphaeriaceae</taxon>
        <taxon>Lasiosphaeris</taxon>
    </lineage>
</organism>
<evidence type="ECO:0000313" key="3">
    <source>
        <dbReference type="Proteomes" id="UP001172102"/>
    </source>
</evidence>
<dbReference type="EMBL" id="JAUKUA010000004">
    <property type="protein sequence ID" value="KAK0714900.1"/>
    <property type="molecule type" value="Genomic_DNA"/>
</dbReference>
<accession>A0AA40AFI5</accession>
<reference evidence="2" key="1">
    <citation type="submission" date="2023-06" db="EMBL/GenBank/DDBJ databases">
        <title>Genome-scale phylogeny and comparative genomics of the fungal order Sordariales.</title>
        <authorList>
            <consortium name="Lawrence Berkeley National Laboratory"/>
            <person name="Hensen N."/>
            <person name="Bonometti L."/>
            <person name="Westerberg I."/>
            <person name="Brannstrom I.O."/>
            <person name="Guillou S."/>
            <person name="Cros-Aarteil S."/>
            <person name="Calhoun S."/>
            <person name="Haridas S."/>
            <person name="Kuo A."/>
            <person name="Mondo S."/>
            <person name="Pangilinan J."/>
            <person name="Riley R."/>
            <person name="Labutti K."/>
            <person name="Andreopoulos B."/>
            <person name="Lipzen A."/>
            <person name="Chen C."/>
            <person name="Yanf M."/>
            <person name="Daum C."/>
            <person name="Ng V."/>
            <person name="Clum A."/>
            <person name="Steindorff A."/>
            <person name="Ohm R."/>
            <person name="Martin F."/>
            <person name="Silar P."/>
            <person name="Natvig D."/>
            <person name="Lalanne C."/>
            <person name="Gautier V."/>
            <person name="Ament-Velasquez S.L."/>
            <person name="Kruys A."/>
            <person name="Hutchinson M.I."/>
            <person name="Powell A.J."/>
            <person name="Barry K."/>
            <person name="Miller A.N."/>
            <person name="Grigoriev I.V."/>
            <person name="Debuchy R."/>
            <person name="Gladieux P."/>
            <person name="Thoren M.H."/>
            <person name="Johannesson H."/>
        </authorList>
    </citation>
    <scope>NUCLEOTIDE SEQUENCE</scope>
    <source>
        <strain evidence="2">SMH4607-1</strain>
    </source>
</reference>
<comment type="caution">
    <text evidence="2">The sequence shown here is derived from an EMBL/GenBank/DDBJ whole genome shotgun (WGS) entry which is preliminary data.</text>
</comment>
<dbReference type="Proteomes" id="UP001172102">
    <property type="component" value="Unassembled WGS sequence"/>
</dbReference>
<keyword evidence="3" id="KW-1185">Reference proteome</keyword>
<gene>
    <name evidence="2" type="ORF">B0H67DRAFT_579457</name>
</gene>
<sequence>MQGVGIGEDLLRHLNCGYLSTQGVPPTLLALKQHAQSLCILIQALSPNLRSTEILVGDPSTSGGFEPPSLVEQAADHDMLGVEYDHTDAFDFLKDLTVPYANDDPNHNKPLTSLVNEVRRRHEAHGTDYHCPFAQTTATRRLAGEPQRPYHNHHSLIMHANACLERLDHEFGSTGGLMSILPTSAEHDDGNLANARNSLLGQWLVFTQHLVARQHELERSYSNALDALAGEAAIPQQSLSALGPDGRSGRELVYPQDKWLLVNSGEDVADPIQGAHLAQAGVVGDRLWEHERGGADYARGIVPVTIPTRYYRLAGTGRYTLFVVPAWGTNPATEYTREIATQPTVVTTPLRRFPLPISELEKGWRERARKAQEAVSENITLRGEAARAQEQIITLTEHNRQLAATRDALMKAVGKENSTLAESLSKERKKREDLERQYQNAFAQVRKEAREKVREEVREELARGHT</sequence>
<evidence type="ECO:0000256" key="1">
    <source>
        <dbReference type="SAM" id="Coils"/>
    </source>
</evidence>
<evidence type="ECO:0000313" key="2">
    <source>
        <dbReference type="EMBL" id="KAK0714900.1"/>
    </source>
</evidence>
<dbReference type="AlphaFoldDB" id="A0AA40AFI5"/>
<name>A0AA40AFI5_9PEZI</name>
<proteinExistence type="predicted"/>